<keyword evidence="2" id="KW-1185">Reference proteome</keyword>
<evidence type="ECO:0000313" key="2">
    <source>
        <dbReference type="Proteomes" id="UP001597349"/>
    </source>
</evidence>
<accession>A0ABW4WSH6</accession>
<gene>
    <name evidence="1" type="ORF">ACFSQT_37585</name>
</gene>
<evidence type="ECO:0000313" key="1">
    <source>
        <dbReference type="EMBL" id="MFD2058597.1"/>
    </source>
</evidence>
<dbReference type="EMBL" id="JBHUGY010000076">
    <property type="protein sequence ID" value="MFD2058597.1"/>
    <property type="molecule type" value="Genomic_DNA"/>
</dbReference>
<dbReference type="Proteomes" id="UP001597349">
    <property type="component" value="Unassembled WGS sequence"/>
</dbReference>
<proteinExistence type="predicted"/>
<name>A0ABW4WSH6_9HYPH</name>
<organism evidence="1 2">
    <name type="scientific">Mesorhizobium calcicola</name>
    <dbReference type="NCBI Taxonomy" id="1300310"/>
    <lineage>
        <taxon>Bacteria</taxon>
        <taxon>Pseudomonadati</taxon>
        <taxon>Pseudomonadota</taxon>
        <taxon>Alphaproteobacteria</taxon>
        <taxon>Hyphomicrobiales</taxon>
        <taxon>Phyllobacteriaceae</taxon>
        <taxon>Mesorhizobium</taxon>
    </lineage>
</organism>
<protein>
    <submittedName>
        <fullName evidence="1">Uncharacterized protein</fullName>
    </submittedName>
</protein>
<dbReference type="RefSeq" id="WP_379027067.1">
    <property type="nucleotide sequence ID" value="NZ_JBHUGY010000076.1"/>
</dbReference>
<comment type="caution">
    <text evidence="1">The sequence shown here is derived from an EMBL/GenBank/DDBJ whole genome shotgun (WGS) entry which is preliminary data.</text>
</comment>
<sequence length="49" mass="5237">MIKQEIRQPHRHLGKVDDVSIMAQGAKKEPQGLRPASAFVACAGPRGGV</sequence>
<reference evidence="2" key="1">
    <citation type="journal article" date="2019" name="Int. J. Syst. Evol. Microbiol.">
        <title>The Global Catalogue of Microorganisms (GCM) 10K type strain sequencing project: providing services to taxonomists for standard genome sequencing and annotation.</title>
        <authorList>
            <consortium name="The Broad Institute Genomics Platform"/>
            <consortium name="The Broad Institute Genome Sequencing Center for Infectious Disease"/>
            <person name="Wu L."/>
            <person name="Ma J."/>
        </authorList>
    </citation>
    <scope>NUCLEOTIDE SEQUENCE [LARGE SCALE GENOMIC DNA]</scope>
    <source>
        <strain evidence="2">CGMCC 1.16226</strain>
    </source>
</reference>